<accession>A0A840PFI9</accession>
<dbReference type="InterPro" id="IPR006016">
    <property type="entry name" value="UspA"/>
</dbReference>
<evidence type="ECO:0000256" key="1">
    <source>
        <dbReference type="ARBA" id="ARBA00008791"/>
    </source>
</evidence>
<dbReference type="AlphaFoldDB" id="A0A840PFI9"/>
<sequence>MIVVGTDGSRAGLRAVEWAAREAMLHRVTLRVVHAMPAWAHGMREEGRYAEVGRWMRDNAAAVVSEAVTAAHAAEPEADVSSAVVPGDPRSALIEASRDAELLVVGNHGLGGFRGLLVGSAALGVAAHAACDVAVVRELPSPVRREVVAAVDGSPRSDAVLARAFAEADLRGAGLHIVHARARGGPARSGEDRIARMLSEITAGWRERYPDLKPVERVVTGHPVDVLRDACADAELLVVGSHGYGDFRALVLGSVSHAMLHHAPCPVIVTRARTNGTS</sequence>
<name>A0A840PFI9_9ACTN</name>
<dbReference type="Pfam" id="PF00582">
    <property type="entry name" value="Usp"/>
    <property type="match status" value="2"/>
</dbReference>
<proteinExistence type="inferred from homology"/>
<dbReference type="PANTHER" id="PTHR46553:SF3">
    <property type="entry name" value="ADENINE NUCLEOTIDE ALPHA HYDROLASES-LIKE SUPERFAMILY PROTEIN"/>
    <property type="match status" value="1"/>
</dbReference>
<dbReference type="RefSeq" id="WP_185056982.1">
    <property type="nucleotide sequence ID" value="NZ_BAABIX010000054.1"/>
</dbReference>
<evidence type="ECO:0000313" key="4">
    <source>
        <dbReference type="Proteomes" id="UP000578449"/>
    </source>
</evidence>
<keyword evidence="4" id="KW-1185">Reference proteome</keyword>
<feature type="domain" description="UspA" evidence="2">
    <location>
        <begin position="2"/>
        <end position="137"/>
    </location>
</feature>
<dbReference type="PRINTS" id="PR01438">
    <property type="entry name" value="UNVRSLSTRESS"/>
</dbReference>
<dbReference type="InterPro" id="IPR006015">
    <property type="entry name" value="Universal_stress_UspA"/>
</dbReference>
<evidence type="ECO:0000313" key="3">
    <source>
        <dbReference type="EMBL" id="MBB5140184.1"/>
    </source>
</evidence>
<comment type="similarity">
    <text evidence="1">Belongs to the universal stress protein A family.</text>
</comment>
<organism evidence="3 4">
    <name type="scientific">Thermocatellispora tengchongensis</name>
    <dbReference type="NCBI Taxonomy" id="1073253"/>
    <lineage>
        <taxon>Bacteria</taxon>
        <taxon>Bacillati</taxon>
        <taxon>Actinomycetota</taxon>
        <taxon>Actinomycetes</taxon>
        <taxon>Streptosporangiales</taxon>
        <taxon>Streptosporangiaceae</taxon>
        <taxon>Thermocatellispora</taxon>
    </lineage>
</organism>
<dbReference type="Proteomes" id="UP000578449">
    <property type="component" value="Unassembled WGS sequence"/>
</dbReference>
<evidence type="ECO:0000259" key="2">
    <source>
        <dbReference type="Pfam" id="PF00582"/>
    </source>
</evidence>
<dbReference type="SUPFAM" id="SSF52402">
    <property type="entry name" value="Adenine nucleotide alpha hydrolases-like"/>
    <property type="match status" value="2"/>
</dbReference>
<protein>
    <submittedName>
        <fullName evidence="3">Nucleotide-binding universal stress UspA family protein</fullName>
    </submittedName>
</protein>
<dbReference type="EMBL" id="JACHGN010000037">
    <property type="protein sequence ID" value="MBB5140184.1"/>
    <property type="molecule type" value="Genomic_DNA"/>
</dbReference>
<dbReference type="PANTHER" id="PTHR46553">
    <property type="entry name" value="ADENINE NUCLEOTIDE ALPHA HYDROLASES-LIKE SUPERFAMILY PROTEIN"/>
    <property type="match status" value="1"/>
</dbReference>
<feature type="domain" description="UspA" evidence="2">
    <location>
        <begin position="145"/>
        <end position="271"/>
    </location>
</feature>
<comment type="caution">
    <text evidence="3">The sequence shown here is derived from an EMBL/GenBank/DDBJ whole genome shotgun (WGS) entry which is preliminary data.</text>
</comment>
<gene>
    <name evidence="3" type="ORF">HNP84_009951</name>
</gene>
<dbReference type="InterPro" id="IPR014729">
    <property type="entry name" value="Rossmann-like_a/b/a_fold"/>
</dbReference>
<dbReference type="Gene3D" id="3.40.50.620">
    <property type="entry name" value="HUPs"/>
    <property type="match status" value="2"/>
</dbReference>
<reference evidence="3 4" key="1">
    <citation type="submission" date="2020-08" db="EMBL/GenBank/DDBJ databases">
        <title>Genomic Encyclopedia of Type Strains, Phase IV (KMG-IV): sequencing the most valuable type-strain genomes for metagenomic binning, comparative biology and taxonomic classification.</title>
        <authorList>
            <person name="Goeker M."/>
        </authorList>
    </citation>
    <scope>NUCLEOTIDE SEQUENCE [LARGE SCALE GENOMIC DNA]</scope>
    <source>
        <strain evidence="3 4">DSM 45615</strain>
    </source>
</reference>